<gene>
    <name evidence="2" type="ORF">CBM2589_B130014</name>
</gene>
<protein>
    <submittedName>
        <fullName evidence="2">Uncharacterized protein</fullName>
    </submittedName>
</protein>
<evidence type="ECO:0000313" key="2">
    <source>
        <dbReference type="EMBL" id="SOY46063.1"/>
    </source>
</evidence>
<reference evidence="2" key="1">
    <citation type="submission" date="2018-01" db="EMBL/GenBank/DDBJ databases">
        <authorList>
            <person name="Clerissi C."/>
        </authorList>
    </citation>
    <scope>NUCLEOTIDE SEQUENCE</scope>
    <source>
        <strain evidence="2">Cupriavidus taiwanensis STM 3521</strain>
    </source>
</reference>
<sequence length="275" mass="30575">MDGVAHRIVVRAQVIFPNRAHHHFAGMNAYPDAQRQARCLWHPSIMTVYRILHPERGVERPQGVVLMRDGRTEQRQDAIAKRFCDVSLIVVNRLHHHGHDGVDQSARILGIQVLDQGRRASDIREQSGNGLAFARRLPPGFHRRLFGQDALGQMCRRIEHRCRPKVLTGGNVGQQHAAIAAESRRSARLMATLRADSRKALPARLAESPACRVIESALDAQHMPSDRFVRQQSLETTGTVPRKLLEIGPPAQGRMEANRAGGKKNVRAARTAASG</sequence>
<proteinExistence type="predicted"/>
<dbReference type="AlphaFoldDB" id="A0A375BI80"/>
<evidence type="ECO:0000256" key="1">
    <source>
        <dbReference type="SAM" id="MobiDB-lite"/>
    </source>
</evidence>
<feature type="region of interest" description="Disordered" evidence="1">
    <location>
        <begin position="251"/>
        <end position="275"/>
    </location>
</feature>
<comment type="caution">
    <text evidence="2">The sequence shown here is derived from an EMBL/GenBank/DDBJ whole genome shotgun (WGS) entry which is preliminary data.</text>
</comment>
<organism evidence="2">
    <name type="scientific">Cupriavidus taiwanensis</name>
    <dbReference type="NCBI Taxonomy" id="164546"/>
    <lineage>
        <taxon>Bacteria</taxon>
        <taxon>Pseudomonadati</taxon>
        <taxon>Pseudomonadota</taxon>
        <taxon>Betaproteobacteria</taxon>
        <taxon>Burkholderiales</taxon>
        <taxon>Burkholderiaceae</taxon>
        <taxon>Cupriavidus</taxon>
    </lineage>
</organism>
<accession>A0A375BI80</accession>
<dbReference type="EMBL" id="OFSP01000005">
    <property type="protein sequence ID" value="SOY46063.1"/>
    <property type="molecule type" value="Genomic_DNA"/>
</dbReference>
<name>A0A375BI80_9BURK</name>
<dbReference type="Proteomes" id="UP000256297">
    <property type="component" value="Chromosome CBM2589_b"/>
</dbReference>